<accession>A0A2A5AVG8</accession>
<comment type="caution">
    <text evidence="4">The sequence shown here is derived from an EMBL/GenBank/DDBJ whole genome shotgun (WGS) entry which is preliminary data.</text>
</comment>
<evidence type="ECO:0000256" key="2">
    <source>
        <dbReference type="SAM" id="Phobius"/>
    </source>
</evidence>
<evidence type="ECO:0000256" key="1">
    <source>
        <dbReference type="SAM" id="MobiDB-lite"/>
    </source>
</evidence>
<dbReference type="CDD" id="cd00093">
    <property type="entry name" value="HTH_XRE"/>
    <property type="match status" value="1"/>
</dbReference>
<dbReference type="SMART" id="SM00530">
    <property type="entry name" value="HTH_XRE"/>
    <property type="match status" value="1"/>
</dbReference>
<dbReference type="AlphaFoldDB" id="A0A2A5AVG8"/>
<protein>
    <recommendedName>
        <fullName evidence="3">HTH cro/C1-type domain-containing protein</fullName>
    </recommendedName>
</protein>
<dbReference type="PANTHER" id="PTHR34475:SF1">
    <property type="entry name" value="CYTOSKELETON PROTEIN RODZ"/>
    <property type="match status" value="1"/>
</dbReference>
<dbReference type="Gene3D" id="1.10.260.40">
    <property type="entry name" value="lambda repressor-like DNA-binding domains"/>
    <property type="match status" value="1"/>
</dbReference>
<feature type="domain" description="HTH cro/C1-type" evidence="3">
    <location>
        <begin position="27"/>
        <end position="87"/>
    </location>
</feature>
<dbReference type="InterPro" id="IPR001387">
    <property type="entry name" value="Cro/C1-type_HTH"/>
</dbReference>
<gene>
    <name evidence="4" type="ORF">COA96_12290</name>
</gene>
<name>A0A2A5AVG8_9GAMM</name>
<dbReference type="Pfam" id="PF13413">
    <property type="entry name" value="HTH_25"/>
    <property type="match status" value="1"/>
</dbReference>
<feature type="transmembrane region" description="Helical" evidence="2">
    <location>
        <begin position="119"/>
        <end position="138"/>
    </location>
</feature>
<dbReference type="InterPro" id="IPR010982">
    <property type="entry name" value="Lambda_DNA-bd_dom_sf"/>
</dbReference>
<organism evidence="4 5">
    <name type="scientific">SAR86 cluster bacterium</name>
    <dbReference type="NCBI Taxonomy" id="2030880"/>
    <lineage>
        <taxon>Bacteria</taxon>
        <taxon>Pseudomonadati</taxon>
        <taxon>Pseudomonadota</taxon>
        <taxon>Gammaproteobacteria</taxon>
        <taxon>SAR86 cluster</taxon>
    </lineage>
</organism>
<dbReference type="PROSITE" id="PS50943">
    <property type="entry name" value="HTH_CROC1"/>
    <property type="match status" value="1"/>
</dbReference>
<dbReference type="InterPro" id="IPR025194">
    <property type="entry name" value="RodZ-like_C"/>
</dbReference>
<feature type="region of interest" description="Disordered" evidence="1">
    <location>
        <begin position="1"/>
        <end position="24"/>
    </location>
</feature>
<evidence type="ECO:0000259" key="3">
    <source>
        <dbReference type="PROSITE" id="PS50943"/>
    </source>
</evidence>
<dbReference type="PANTHER" id="PTHR34475">
    <property type="match status" value="1"/>
</dbReference>
<feature type="compositionally biased region" description="Basic and acidic residues" evidence="1">
    <location>
        <begin position="9"/>
        <end position="24"/>
    </location>
</feature>
<evidence type="ECO:0000313" key="4">
    <source>
        <dbReference type="EMBL" id="PCJ23245.1"/>
    </source>
</evidence>
<dbReference type="InterPro" id="IPR050400">
    <property type="entry name" value="Bact_Cytoskel_RodZ"/>
</dbReference>
<keyword evidence="2" id="KW-0812">Transmembrane</keyword>
<dbReference type="GO" id="GO:0003677">
    <property type="term" value="F:DNA binding"/>
    <property type="evidence" value="ECO:0007669"/>
    <property type="project" value="InterPro"/>
</dbReference>
<evidence type="ECO:0000313" key="5">
    <source>
        <dbReference type="Proteomes" id="UP000218327"/>
    </source>
</evidence>
<keyword evidence="2" id="KW-0472">Membrane</keyword>
<dbReference type="EMBL" id="NVVJ01000042">
    <property type="protein sequence ID" value="PCJ23245.1"/>
    <property type="molecule type" value="Genomic_DNA"/>
</dbReference>
<dbReference type="Pfam" id="PF13464">
    <property type="entry name" value="RodZ_C"/>
    <property type="match status" value="1"/>
</dbReference>
<dbReference type="SUPFAM" id="SSF47413">
    <property type="entry name" value="lambda repressor-like DNA-binding domains"/>
    <property type="match status" value="1"/>
</dbReference>
<keyword evidence="2" id="KW-1133">Transmembrane helix</keyword>
<reference evidence="5" key="1">
    <citation type="submission" date="2017-08" db="EMBL/GenBank/DDBJ databases">
        <title>A dynamic microbial community with high functional redundancy inhabits the cold, oxic subseafloor aquifer.</title>
        <authorList>
            <person name="Tully B.J."/>
            <person name="Wheat C.G."/>
            <person name="Glazer B.T."/>
            <person name="Huber J.A."/>
        </authorList>
    </citation>
    <scope>NUCLEOTIDE SEQUENCE [LARGE SCALE GENOMIC DNA]</scope>
</reference>
<dbReference type="Proteomes" id="UP000218327">
    <property type="component" value="Unassembled WGS sequence"/>
</dbReference>
<sequence length="332" mass="36614">MMPSESEDDRQQGDEREASKETAGDILRAERIKRGLSEKEVADKLHITMHYVKALEANTYEKLPGAVFAKGYIKSYAVLLELEVDDLFSLYNEYNEQLQARAIEASRQRARRKKDRNKPWVVLSLLVFVGGFTGLWVYNSFFNDDPDPEASGIGLNAVDSEVIEAIEEPTIVRAADQLSLEQMPEEIVAALPLTNSSTLNESPPEQPVQEAIISAVINTQLQTEEPLSNTNILAPAVNSNSDSRLIEVAAGGTDILRISFSGESWIEVNDNTSSQIYRDIREKGDVLEITGNAPFSILLGDAPFANMSLNGVEVDVSNNIRIDNSARLTVGL</sequence>
<proteinExistence type="predicted"/>